<proteinExistence type="predicted"/>
<evidence type="ECO:0000313" key="3">
    <source>
        <dbReference type="Proteomes" id="UP000011591"/>
    </source>
</evidence>
<keyword evidence="3" id="KW-1185">Reference proteome</keyword>
<keyword evidence="1" id="KW-1133">Transmembrane helix</keyword>
<keyword evidence="1" id="KW-0812">Transmembrane</keyword>
<feature type="transmembrane region" description="Helical" evidence="1">
    <location>
        <begin position="78"/>
        <end position="98"/>
    </location>
</feature>
<sequence>MSELPSNLKRQKLAGYVLLAGAVTILIGSIAVFQYYDLPPISYLGPLVPVGILVAFGYRAVSASNDQKALGDERTAELFGKVSINAFWWLMAIILINGSSNLVPRDSAEFLYLGSGLAIFAIYYVYYRYIE</sequence>
<evidence type="ECO:0000256" key="1">
    <source>
        <dbReference type="SAM" id="Phobius"/>
    </source>
</evidence>
<name>M0AXQ5_9EURY</name>
<reference evidence="2 3" key="1">
    <citation type="journal article" date="2014" name="PLoS Genet.">
        <title>Phylogenetically driven sequencing of extremely halophilic archaea reveals strategies for static and dynamic osmo-response.</title>
        <authorList>
            <person name="Becker E.A."/>
            <person name="Seitzer P.M."/>
            <person name="Tritt A."/>
            <person name="Larsen D."/>
            <person name="Krusor M."/>
            <person name="Yao A.I."/>
            <person name="Wu D."/>
            <person name="Madern D."/>
            <person name="Eisen J.A."/>
            <person name="Darling A.E."/>
            <person name="Facciotti M.T."/>
        </authorList>
    </citation>
    <scope>NUCLEOTIDE SEQUENCE [LARGE SCALE GENOMIC DNA]</scope>
    <source>
        <strain evidence="2 3">DSM 13077</strain>
    </source>
</reference>
<feature type="transmembrane region" description="Helical" evidence="1">
    <location>
        <begin position="13"/>
        <end position="35"/>
    </location>
</feature>
<evidence type="ECO:0000313" key="2">
    <source>
        <dbReference type="EMBL" id="ELZ02199.1"/>
    </source>
</evidence>
<dbReference type="EMBL" id="AOIP01000040">
    <property type="protein sequence ID" value="ELZ02199.1"/>
    <property type="molecule type" value="Genomic_DNA"/>
</dbReference>
<comment type="caution">
    <text evidence="2">The sequence shown here is derived from an EMBL/GenBank/DDBJ whole genome shotgun (WGS) entry which is preliminary data.</text>
</comment>
<organism evidence="2 3">
    <name type="scientific">Natrialba aegyptia DSM 13077</name>
    <dbReference type="NCBI Taxonomy" id="1227491"/>
    <lineage>
        <taxon>Archaea</taxon>
        <taxon>Methanobacteriati</taxon>
        <taxon>Methanobacteriota</taxon>
        <taxon>Stenosarchaea group</taxon>
        <taxon>Halobacteria</taxon>
        <taxon>Halobacteriales</taxon>
        <taxon>Natrialbaceae</taxon>
        <taxon>Natrialba</taxon>
    </lineage>
</organism>
<protein>
    <recommendedName>
        <fullName evidence="4">DUF2178 domain-containing protein</fullName>
    </recommendedName>
</protein>
<dbReference type="Proteomes" id="UP000011591">
    <property type="component" value="Unassembled WGS sequence"/>
</dbReference>
<feature type="transmembrane region" description="Helical" evidence="1">
    <location>
        <begin position="41"/>
        <end position="58"/>
    </location>
</feature>
<dbReference type="OrthoDB" id="203082at2157"/>
<evidence type="ECO:0008006" key="4">
    <source>
        <dbReference type="Google" id="ProtNLM"/>
    </source>
</evidence>
<keyword evidence="1" id="KW-0472">Membrane</keyword>
<dbReference type="AlphaFoldDB" id="M0AXQ5"/>
<accession>M0AXQ5</accession>
<gene>
    <name evidence="2" type="ORF">C480_17752</name>
</gene>
<dbReference type="RefSeq" id="WP_006666950.1">
    <property type="nucleotide sequence ID" value="NZ_AOIP01000040.1"/>
</dbReference>
<feature type="transmembrane region" description="Helical" evidence="1">
    <location>
        <begin position="110"/>
        <end position="127"/>
    </location>
</feature>